<dbReference type="AlphaFoldDB" id="A0A517WKM9"/>
<evidence type="ECO:0000313" key="2">
    <source>
        <dbReference type="EMBL" id="QDU05816.1"/>
    </source>
</evidence>
<accession>A0A517WKM9</accession>
<dbReference type="Pfam" id="PF07963">
    <property type="entry name" value="N_methyl"/>
    <property type="match status" value="1"/>
</dbReference>
<reference evidence="2 3" key="1">
    <citation type="submission" date="2019-02" db="EMBL/GenBank/DDBJ databases">
        <title>Deep-cultivation of Planctomycetes and their phenomic and genomic characterization uncovers novel biology.</title>
        <authorList>
            <person name="Wiegand S."/>
            <person name="Jogler M."/>
            <person name="Boedeker C."/>
            <person name="Pinto D."/>
            <person name="Vollmers J."/>
            <person name="Rivas-Marin E."/>
            <person name="Kohn T."/>
            <person name="Peeters S.H."/>
            <person name="Heuer A."/>
            <person name="Rast P."/>
            <person name="Oberbeckmann S."/>
            <person name="Bunk B."/>
            <person name="Jeske O."/>
            <person name="Meyerdierks A."/>
            <person name="Storesund J.E."/>
            <person name="Kallscheuer N."/>
            <person name="Luecker S."/>
            <person name="Lage O.M."/>
            <person name="Pohl T."/>
            <person name="Merkel B.J."/>
            <person name="Hornburger P."/>
            <person name="Mueller R.-W."/>
            <person name="Bruemmer F."/>
            <person name="Labrenz M."/>
            <person name="Spormann A.M."/>
            <person name="Op den Camp H."/>
            <person name="Overmann J."/>
            <person name="Amann R."/>
            <person name="Jetten M.S.M."/>
            <person name="Mascher T."/>
            <person name="Medema M.H."/>
            <person name="Devos D.P."/>
            <person name="Kaster A.-K."/>
            <person name="Ovreas L."/>
            <person name="Rohde M."/>
            <person name="Galperin M.Y."/>
            <person name="Jogler C."/>
        </authorList>
    </citation>
    <scope>NUCLEOTIDE SEQUENCE [LARGE SCALE GENOMIC DNA]</scope>
    <source>
        <strain evidence="2 3">V6</strain>
    </source>
</reference>
<dbReference type="SUPFAM" id="SSF54523">
    <property type="entry name" value="Pili subunits"/>
    <property type="match status" value="1"/>
</dbReference>
<protein>
    <submittedName>
        <fullName evidence="2">Type II secretion system protein G</fullName>
    </submittedName>
</protein>
<name>A0A517WKM9_9PLAN</name>
<dbReference type="Gene3D" id="3.30.700.10">
    <property type="entry name" value="Glycoprotein, Type 4 Pilin"/>
    <property type="match status" value="1"/>
</dbReference>
<evidence type="ECO:0000313" key="3">
    <source>
        <dbReference type="Proteomes" id="UP000320722"/>
    </source>
</evidence>
<dbReference type="InterPro" id="IPR045584">
    <property type="entry name" value="Pilin-like"/>
</dbReference>
<gene>
    <name evidence="2" type="primary">xcpT_54</name>
    <name evidence="2" type="ORF">V6x_55580</name>
</gene>
<dbReference type="NCBIfam" id="TIGR02532">
    <property type="entry name" value="IV_pilin_GFxxxE"/>
    <property type="match status" value="1"/>
</dbReference>
<dbReference type="InterPro" id="IPR011453">
    <property type="entry name" value="DUF1559"/>
</dbReference>
<dbReference type="PANTHER" id="PTHR30093">
    <property type="entry name" value="GENERAL SECRETION PATHWAY PROTEIN G"/>
    <property type="match status" value="1"/>
</dbReference>
<dbReference type="InterPro" id="IPR012902">
    <property type="entry name" value="N_methyl_site"/>
</dbReference>
<dbReference type="InterPro" id="IPR027558">
    <property type="entry name" value="Pre_pil_HX9DG_C"/>
</dbReference>
<dbReference type="Pfam" id="PF07596">
    <property type="entry name" value="SBP_bac_10"/>
    <property type="match status" value="1"/>
</dbReference>
<evidence type="ECO:0000259" key="1">
    <source>
        <dbReference type="Pfam" id="PF07596"/>
    </source>
</evidence>
<dbReference type="Proteomes" id="UP000320722">
    <property type="component" value="Chromosome"/>
</dbReference>
<dbReference type="EMBL" id="CP036347">
    <property type="protein sequence ID" value="QDU05816.1"/>
    <property type="molecule type" value="Genomic_DNA"/>
</dbReference>
<feature type="domain" description="DUF1559" evidence="1">
    <location>
        <begin position="59"/>
        <end position="325"/>
    </location>
</feature>
<sequence length="343" mass="36709">MSRGMQICFDFYISGEMKNMKRLPLGIRFRWKLGFTLIELLVVIAIIAILIALLLPAVQQAREAARRSTCKNSLKQIGLALHNYHETHGVFPPAYIDSDPGLNTPAAAASNLNGLGWATMILPFMDQAPLYNQIGTQTAGFTYNWLDSTHSGSLTSAIPAAKVVLPIYNCPSDPMGGINTDCSSYGKSNYLACAATGANSRNGAFYVNSKTQMKSITDGSSNTLFVGERTTANDPSSSTACGGSPCNWAGGLWIGPRNYPNADTWHTSLRGLDVAVNGGSSTIYMINGSSINWGPAWNAGSTHVGGAHFLLGDGQVRFLSENIDLATYRGLYTRSGGEVLGEF</sequence>
<organism evidence="2 3">
    <name type="scientific">Gimesia chilikensis</name>
    <dbReference type="NCBI Taxonomy" id="2605989"/>
    <lineage>
        <taxon>Bacteria</taxon>
        <taxon>Pseudomonadati</taxon>
        <taxon>Planctomycetota</taxon>
        <taxon>Planctomycetia</taxon>
        <taxon>Planctomycetales</taxon>
        <taxon>Planctomycetaceae</taxon>
        <taxon>Gimesia</taxon>
    </lineage>
</organism>
<dbReference type="NCBIfam" id="TIGR04294">
    <property type="entry name" value="pre_pil_HX9DG"/>
    <property type="match status" value="1"/>
</dbReference>
<proteinExistence type="predicted"/>
<dbReference type="PANTHER" id="PTHR30093:SF2">
    <property type="entry name" value="TYPE II SECRETION SYSTEM PROTEIN H"/>
    <property type="match status" value="1"/>
</dbReference>